<feature type="transmembrane region" description="Helical" evidence="1">
    <location>
        <begin position="225"/>
        <end position="242"/>
    </location>
</feature>
<keyword evidence="1" id="KW-0472">Membrane</keyword>
<feature type="transmembrane region" description="Helical" evidence="1">
    <location>
        <begin position="173"/>
        <end position="196"/>
    </location>
</feature>
<keyword evidence="1" id="KW-1133">Transmembrane helix</keyword>
<keyword evidence="3" id="KW-1185">Reference proteome</keyword>
<reference evidence="2 3" key="1">
    <citation type="submission" date="2020-02" db="EMBL/GenBank/DDBJ databases">
        <title>Characterization of vanA genotype vancomycin-resistant Enterococcus saigonensis VE80.</title>
        <authorList>
            <person name="Harada T."/>
            <person name="Motooka D."/>
            <person name="Nakamura S."/>
            <person name="Yamamoto Y."/>
            <person name="Kawahara R."/>
            <person name="Kawatsu K."/>
        </authorList>
    </citation>
    <scope>NUCLEOTIDE SEQUENCE [LARGE SCALE GENOMIC DNA]</scope>
    <source>
        <strain evidence="2 3">VE80</strain>
    </source>
</reference>
<dbReference type="AlphaFoldDB" id="A0A679I627"/>
<evidence type="ECO:0000313" key="3">
    <source>
        <dbReference type="Proteomes" id="UP000502998"/>
    </source>
</evidence>
<dbReference type="RefSeq" id="WP_173102373.1">
    <property type="nucleotide sequence ID" value="NZ_AP022822.1"/>
</dbReference>
<accession>A0A679I627</accession>
<proteinExistence type="predicted"/>
<feature type="transmembrane region" description="Helical" evidence="1">
    <location>
        <begin position="71"/>
        <end position="91"/>
    </location>
</feature>
<evidence type="ECO:0000256" key="1">
    <source>
        <dbReference type="SAM" id="Phobius"/>
    </source>
</evidence>
<feature type="transmembrane region" description="Helical" evidence="1">
    <location>
        <begin position="249"/>
        <end position="275"/>
    </location>
</feature>
<keyword evidence="1" id="KW-0812">Transmembrane</keyword>
<protein>
    <submittedName>
        <fullName evidence="2">Uncharacterized protein</fullName>
    </submittedName>
</protein>
<feature type="transmembrane region" description="Helical" evidence="1">
    <location>
        <begin position="343"/>
        <end position="366"/>
    </location>
</feature>
<gene>
    <name evidence="2" type="ORF">EsVE80_05310</name>
</gene>
<feature type="transmembrane region" description="Helical" evidence="1">
    <location>
        <begin position="97"/>
        <end position="120"/>
    </location>
</feature>
<dbReference type="Proteomes" id="UP000502998">
    <property type="component" value="Chromosome"/>
</dbReference>
<sequence>MNIKRLIQMAILIMYKICLDCIYKYFISTSFYYNGFKNDFNLERYLFFWVVFSLFLPMITSLYYKSENLSRAVVLVFILINFIPALTLYSFMPQNVLFVTCFLLYWVFLLIFIRIIPTIYLPKVDSVLSEKLIFIATIFFSLFIIFLSGRYAGFRLNFNLLNVYELRDEIRNIELPLIFTYLFSAAKVVIPILSIYFYSIKKYGIAIGLFIIQFLSFSVDGSKSTLFSIVLTYIIYFFVKRIKISTFSIIIFISSVFSFLEVIVMRTNFLVNFFIRRAMFLPNLLNIYYFDFFGQNPKDFFRQGLLGRIGIDSPYNMSIPNLIGLHYFNAETMLANNGLFSDAYYNLGIGGIVIMPLLIILTLKVLDGCTVGIEFKILIGAVITVAYTFISSSFFTVLLTHGLLLTGVVLWLIPKNRKEKL</sequence>
<organism evidence="2 3">
    <name type="scientific">Enterococcus saigonensis</name>
    <dbReference type="NCBI Taxonomy" id="1805431"/>
    <lineage>
        <taxon>Bacteria</taxon>
        <taxon>Bacillati</taxon>
        <taxon>Bacillota</taxon>
        <taxon>Bacilli</taxon>
        <taxon>Lactobacillales</taxon>
        <taxon>Enterococcaceae</taxon>
        <taxon>Enterococcus</taxon>
    </lineage>
</organism>
<evidence type="ECO:0000313" key="2">
    <source>
        <dbReference type="EMBL" id="BCA85008.1"/>
    </source>
</evidence>
<dbReference type="EMBL" id="AP022822">
    <property type="protein sequence ID" value="BCA85008.1"/>
    <property type="molecule type" value="Genomic_DNA"/>
</dbReference>
<feature type="transmembrane region" description="Helical" evidence="1">
    <location>
        <begin position="12"/>
        <end position="33"/>
    </location>
</feature>
<feature type="transmembrane region" description="Helical" evidence="1">
    <location>
        <begin position="132"/>
        <end position="153"/>
    </location>
</feature>
<name>A0A679I627_9ENTE</name>
<dbReference type="KEGG" id="esg:EsVE80_05310"/>
<feature type="transmembrane region" description="Helical" evidence="1">
    <location>
        <begin position="373"/>
        <end position="390"/>
    </location>
</feature>
<feature type="transmembrane region" description="Helical" evidence="1">
    <location>
        <begin position="396"/>
        <end position="413"/>
    </location>
</feature>
<feature type="transmembrane region" description="Helical" evidence="1">
    <location>
        <begin position="45"/>
        <end position="64"/>
    </location>
</feature>